<name>A0A9W4S9Y7_9GLOM</name>
<accession>A0A9W4S9Y7</accession>
<comment type="caution">
    <text evidence="2">The sequence shown here is derived from an EMBL/GenBank/DDBJ whole genome shotgun (WGS) entry which is preliminary data.</text>
</comment>
<protein>
    <submittedName>
        <fullName evidence="2">15268_t:CDS:1</fullName>
    </submittedName>
</protein>
<keyword evidence="3" id="KW-1185">Reference proteome</keyword>
<dbReference type="EMBL" id="CAMKVN010000008">
    <property type="protein sequence ID" value="CAI2161607.1"/>
    <property type="molecule type" value="Genomic_DNA"/>
</dbReference>
<sequence>MKVNIDSITDSKKRRTFRAYFGGKVSSLLTKTQQKELEESKLHDILRKRGINLDVGNLEKSYCQEHGCWVCGYENLKWKYQNHSSDEKIKDIKLIPELGEESVCSSDCKNKADKEYEEAEETKQAEKAKLIVEITRLNLEIDTEIENSFAPFYNIIRGTTINNLKLKLIREEIKEEEFINKAITYTNALPLETREKQEIIKEVNTELGYFSPQVDLKELPTTYHNFASLKTPELRKVKSKIIEAIKNKREEKKLLDFLAKGASCANNELLSFIRNLENVASVHASQYEKSAYYSQKNQVDSLLNRLQKRWLKEGENLVLSDTCPFRNFKEDIKKLRSESEIENRQGQAFQHVIEKFKKDVKNQLARDNIRQDREKNLEEFIEGKINKLQNLLENNQEEDLKGLNNKSEVSAVAKKMEEEINDAVSHAKKYKKEESGPNSNGRFFTH</sequence>
<evidence type="ECO:0000256" key="1">
    <source>
        <dbReference type="SAM" id="MobiDB-lite"/>
    </source>
</evidence>
<dbReference type="Proteomes" id="UP001153678">
    <property type="component" value="Unassembled WGS sequence"/>
</dbReference>
<reference evidence="2" key="1">
    <citation type="submission" date="2022-08" db="EMBL/GenBank/DDBJ databases">
        <authorList>
            <person name="Kallberg Y."/>
            <person name="Tangrot J."/>
            <person name="Rosling A."/>
        </authorList>
    </citation>
    <scope>NUCLEOTIDE SEQUENCE</scope>
    <source>
        <strain evidence="2">Wild A</strain>
    </source>
</reference>
<proteinExistence type="predicted"/>
<dbReference type="AlphaFoldDB" id="A0A9W4S9Y7"/>
<feature type="region of interest" description="Disordered" evidence="1">
    <location>
        <begin position="426"/>
        <end position="446"/>
    </location>
</feature>
<feature type="compositionally biased region" description="Polar residues" evidence="1">
    <location>
        <begin position="436"/>
        <end position="446"/>
    </location>
</feature>
<evidence type="ECO:0000313" key="2">
    <source>
        <dbReference type="EMBL" id="CAI2161607.1"/>
    </source>
</evidence>
<evidence type="ECO:0000313" key="3">
    <source>
        <dbReference type="Proteomes" id="UP001153678"/>
    </source>
</evidence>
<dbReference type="OrthoDB" id="10669473at2759"/>
<gene>
    <name evidence="2" type="ORF">FWILDA_LOCUS135</name>
</gene>
<organism evidence="2 3">
    <name type="scientific">Funneliformis geosporum</name>
    <dbReference type="NCBI Taxonomy" id="1117311"/>
    <lineage>
        <taxon>Eukaryota</taxon>
        <taxon>Fungi</taxon>
        <taxon>Fungi incertae sedis</taxon>
        <taxon>Mucoromycota</taxon>
        <taxon>Glomeromycotina</taxon>
        <taxon>Glomeromycetes</taxon>
        <taxon>Glomerales</taxon>
        <taxon>Glomeraceae</taxon>
        <taxon>Funneliformis</taxon>
    </lineage>
</organism>